<feature type="compositionally biased region" description="Polar residues" evidence="1">
    <location>
        <begin position="614"/>
        <end position="626"/>
    </location>
</feature>
<gene>
    <name evidence="2" type="ORF">CVT24_006494</name>
</gene>
<evidence type="ECO:0000313" key="2">
    <source>
        <dbReference type="EMBL" id="PPQ85214.1"/>
    </source>
</evidence>
<protein>
    <submittedName>
        <fullName evidence="2">Uncharacterized protein</fullName>
    </submittedName>
</protein>
<dbReference type="InParanoid" id="A0A409X390"/>
<dbReference type="STRING" id="181874.A0A409X390"/>
<sequence length="658" mass="74604">MASSSPGPVGNRSASVAIMPPGMMGVHDPNIEVAHQRLMQQERLGDETSEEFSRRQSAMRRMPIVEDQYRHETGGVGERRGEPFIGVQSPRSQLDNRGVLSPRQTMQQSHQEYGWGQPLDEEAEAARRLTGYVPAYPRQTNFRSSQGGDLRGRGVSEKTSSGIRTVPKVEPVEAMPLFYSHQSGRPMGSQVRFKSEKPDQRYDHESSYEWENNSLLREPGRQRTRESVQPGLQDCIDRYRATTVERQDNELSRYQQELFEIELPRRSEYLDNEHERYAVLWEDKLGTRIRVPKAESGTNAFKWPTPAKYTGSSDVELFDEWVYSVFQFFRMNGYGGSEYDEYLCTSIGAFLSGNASSWYYERVCSPNRVQKHWTLIEIINGLYDRFVHEVTSRDARDRFFAAKYDTVNGIRGLVMELKKWGQRMPQCPSGYEFKNRVLSQLPRIMRDKLLNDGYNAETARLSAIVQAGIRYEDAQRYRARYDKPLLSQVKVVDGGSTVKGSAPQYVKDQEEVERPQRVTYSAAATQGSSKDKMGTRLDHGGPHSSQIVCFECKEKGHKATDPKCPKFGQKNRAAGLGRPTKGGAERLANIEEAPEGAGTGAADEEVDRGGYGSQYDSEGESSSGITLQSDYNWFSDENEQVQVRHMRYVSEEGSCTEN</sequence>
<comment type="caution">
    <text evidence="2">The sequence shown here is derived from an EMBL/GenBank/DDBJ whole genome shotgun (WGS) entry which is preliminary data.</text>
</comment>
<keyword evidence="3" id="KW-1185">Reference proteome</keyword>
<feature type="compositionally biased region" description="Polar residues" evidence="1">
    <location>
        <begin position="138"/>
        <end position="147"/>
    </location>
</feature>
<feature type="region of interest" description="Disordered" evidence="1">
    <location>
        <begin position="509"/>
        <end position="540"/>
    </location>
</feature>
<evidence type="ECO:0000256" key="1">
    <source>
        <dbReference type="SAM" id="MobiDB-lite"/>
    </source>
</evidence>
<proteinExistence type="predicted"/>
<dbReference type="EMBL" id="NHTK01004743">
    <property type="protein sequence ID" value="PPQ85214.1"/>
    <property type="molecule type" value="Genomic_DNA"/>
</dbReference>
<feature type="region of interest" description="Disordered" evidence="1">
    <location>
        <begin position="74"/>
        <end position="99"/>
    </location>
</feature>
<feature type="compositionally biased region" description="Basic and acidic residues" evidence="1">
    <location>
        <begin position="529"/>
        <end position="540"/>
    </location>
</feature>
<feature type="region of interest" description="Disordered" evidence="1">
    <location>
        <begin position="138"/>
        <end position="161"/>
    </location>
</feature>
<accession>A0A409X390</accession>
<feature type="region of interest" description="Disordered" evidence="1">
    <location>
        <begin position="559"/>
        <end position="626"/>
    </location>
</feature>
<evidence type="ECO:0000313" key="3">
    <source>
        <dbReference type="Proteomes" id="UP000284842"/>
    </source>
</evidence>
<dbReference type="AlphaFoldDB" id="A0A409X390"/>
<organism evidence="2 3">
    <name type="scientific">Panaeolus cyanescens</name>
    <dbReference type="NCBI Taxonomy" id="181874"/>
    <lineage>
        <taxon>Eukaryota</taxon>
        <taxon>Fungi</taxon>
        <taxon>Dikarya</taxon>
        <taxon>Basidiomycota</taxon>
        <taxon>Agaricomycotina</taxon>
        <taxon>Agaricomycetes</taxon>
        <taxon>Agaricomycetidae</taxon>
        <taxon>Agaricales</taxon>
        <taxon>Agaricineae</taxon>
        <taxon>Galeropsidaceae</taxon>
        <taxon>Panaeolus</taxon>
    </lineage>
</organism>
<feature type="compositionally biased region" description="Polar residues" evidence="1">
    <location>
        <begin position="518"/>
        <end position="528"/>
    </location>
</feature>
<feature type="compositionally biased region" description="Basic and acidic residues" evidence="1">
    <location>
        <begin position="193"/>
        <end position="207"/>
    </location>
</feature>
<name>A0A409X390_9AGAR</name>
<dbReference type="Proteomes" id="UP000284842">
    <property type="component" value="Unassembled WGS sequence"/>
</dbReference>
<reference evidence="2 3" key="1">
    <citation type="journal article" date="2018" name="Evol. Lett.">
        <title>Horizontal gene cluster transfer increased hallucinogenic mushroom diversity.</title>
        <authorList>
            <person name="Reynolds H.T."/>
            <person name="Vijayakumar V."/>
            <person name="Gluck-Thaler E."/>
            <person name="Korotkin H.B."/>
            <person name="Matheny P.B."/>
            <person name="Slot J.C."/>
        </authorList>
    </citation>
    <scope>NUCLEOTIDE SEQUENCE [LARGE SCALE GENOMIC DNA]</scope>
    <source>
        <strain evidence="2 3">2629</strain>
    </source>
</reference>
<feature type="region of interest" description="Disordered" evidence="1">
    <location>
        <begin position="180"/>
        <end position="229"/>
    </location>
</feature>
<dbReference type="OrthoDB" id="3060267at2759"/>